<reference evidence="1 2" key="1">
    <citation type="journal article" date="2020" name="Antonie Van Leeuwenhoek">
        <title>Rhodopirellula heiligendammensis sp. nov., Rhodopirellula pilleata sp. nov., and Rhodopirellula solitaria sp. nov. isolated from natural or artificial marine surfaces in Northern Germany and California, USA, and emended description of the genus Rhodopirellula.</title>
        <authorList>
            <person name="Kallscheuer N."/>
            <person name="Wiegand S."/>
            <person name="Jogler M."/>
            <person name="Boedeker C."/>
            <person name="Peeters S.H."/>
            <person name="Rast P."/>
            <person name="Heuer A."/>
            <person name="Jetten M.S.M."/>
            <person name="Rohde M."/>
            <person name="Jogler C."/>
        </authorList>
    </citation>
    <scope>NUCLEOTIDE SEQUENCE [LARGE SCALE GENOMIC DNA]</scope>
    <source>
        <strain evidence="1 2">Poly21</strain>
    </source>
</reference>
<evidence type="ECO:0000313" key="1">
    <source>
        <dbReference type="EMBL" id="TWU15981.1"/>
    </source>
</evidence>
<protein>
    <submittedName>
        <fullName evidence="1">Uncharacterized protein</fullName>
    </submittedName>
</protein>
<name>A0A5C6BWU3_9BACT</name>
<gene>
    <name evidence="1" type="ORF">Poly21_31850</name>
</gene>
<proteinExistence type="predicted"/>
<accession>A0A5C6BWU3</accession>
<evidence type="ECO:0000313" key="2">
    <source>
        <dbReference type="Proteomes" id="UP000319908"/>
    </source>
</evidence>
<comment type="caution">
    <text evidence="1">The sequence shown here is derived from an EMBL/GenBank/DDBJ whole genome shotgun (WGS) entry which is preliminary data.</text>
</comment>
<organism evidence="1 2">
    <name type="scientific">Allorhodopirellula heiligendammensis</name>
    <dbReference type="NCBI Taxonomy" id="2714739"/>
    <lineage>
        <taxon>Bacteria</taxon>
        <taxon>Pseudomonadati</taxon>
        <taxon>Planctomycetota</taxon>
        <taxon>Planctomycetia</taxon>
        <taxon>Pirellulales</taxon>
        <taxon>Pirellulaceae</taxon>
        <taxon>Allorhodopirellula</taxon>
    </lineage>
</organism>
<dbReference type="AlphaFoldDB" id="A0A5C6BWU3"/>
<dbReference type="EMBL" id="SJPU01000002">
    <property type="protein sequence ID" value="TWU15981.1"/>
    <property type="molecule type" value="Genomic_DNA"/>
</dbReference>
<sequence length="55" mass="6331">MDKVQRERERCLQIVNQAIQDNEQRAVRAVLTRIINEIAKPRLGDELPTDELTSG</sequence>
<dbReference type="Proteomes" id="UP000319908">
    <property type="component" value="Unassembled WGS sequence"/>
</dbReference>
<keyword evidence="2" id="KW-1185">Reference proteome</keyword>